<evidence type="ECO:0000256" key="6">
    <source>
        <dbReference type="ARBA" id="ARBA00022822"/>
    </source>
</evidence>
<dbReference type="InterPro" id="IPR013785">
    <property type="entry name" value="Aldolase_TIM"/>
</dbReference>
<dbReference type="FunFam" id="3.20.20.70:FF:000024">
    <property type="entry name" value="Indole-3-glycerol phosphate synthase"/>
    <property type="match status" value="1"/>
</dbReference>
<dbReference type="EC" id="4.1.1.48" evidence="9"/>
<dbReference type="PANTHER" id="PTHR22854">
    <property type="entry name" value="TRYPTOPHAN BIOSYNTHESIS PROTEIN"/>
    <property type="match status" value="1"/>
</dbReference>
<evidence type="ECO:0000259" key="11">
    <source>
        <dbReference type="Pfam" id="PF00218"/>
    </source>
</evidence>
<reference evidence="13" key="1">
    <citation type="submission" date="2015-05" db="EMBL/GenBank/DDBJ databases">
        <authorList>
            <person name="Urmite Genomes"/>
        </authorList>
    </citation>
    <scope>NUCLEOTIDE SEQUENCE [LARGE SCALE GENOMIC DNA]</scope>
    <source>
        <strain evidence="13">LF1</strain>
    </source>
</reference>
<evidence type="ECO:0000256" key="7">
    <source>
        <dbReference type="ARBA" id="ARBA00023141"/>
    </source>
</evidence>
<keyword evidence="7 9" id="KW-0057">Aromatic amino acid biosynthesis</keyword>
<evidence type="ECO:0000256" key="3">
    <source>
        <dbReference type="ARBA" id="ARBA00008737"/>
    </source>
</evidence>
<feature type="domain" description="Indole-3-glycerol phosphate synthase" evidence="11">
    <location>
        <begin position="5"/>
        <end position="251"/>
    </location>
</feature>
<evidence type="ECO:0000256" key="8">
    <source>
        <dbReference type="ARBA" id="ARBA00023239"/>
    </source>
</evidence>
<accession>A0A0U1P0W8</accession>
<comment type="pathway">
    <text evidence="2 9">Amino-acid biosynthesis; L-tryptophan biosynthesis; L-tryptophan from chorismate: step 4/5.</text>
</comment>
<dbReference type="InterPro" id="IPR001468">
    <property type="entry name" value="Indole-3-GlycerolPSynthase_CS"/>
</dbReference>
<evidence type="ECO:0000313" key="13">
    <source>
        <dbReference type="Proteomes" id="UP000199087"/>
    </source>
</evidence>
<dbReference type="CDD" id="cd00331">
    <property type="entry name" value="IGPS"/>
    <property type="match status" value="1"/>
</dbReference>
<dbReference type="GO" id="GO:0000162">
    <property type="term" value="P:L-tryptophan biosynthetic process"/>
    <property type="evidence" value="ECO:0007669"/>
    <property type="project" value="UniProtKB-UniRule"/>
</dbReference>
<dbReference type="InterPro" id="IPR045186">
    <property type="entry name" value="Indole-3-glycerol_P_synth"/>
</dbReference>
<dbReference type="PANTHER" id="PTHR22854:SF2">
    <property type="entry name" value="INDOLE-3-GLYCEROL-PHOSPHATE SYNTHASE"/>
    <property type="match status" value="1"/>
</dbReference>
<keyword evidence="10" id="KW-0175">Coiled coil</keyword>
<protein>
    <recommendedName>
        <fullName evidence="9">Indole-3-glycerol phosphate synthase</fullName>
        <shortName evidence="9">IGPS</shortName>
        <ecNumber evidence="9">4.1.1.48</ecNumber>
    </recommendedName>
</protein>
<sequence>METILNRIIEEKRKEVIRLKECSQILQNLETDKRSLIQKLQNAKDIAIIAEFKRASPSKGIINNQLEPVEQAIVYEKNGASAISVLTDQSFFQGSFSDLRAVRQAVTVPVLCKDFIIDPIQIDCAASSGADLILLIAAVLEEDELLMLYQYAKSKGLEVLIEVHDYKELEKVGKTGAKLVGVNNRDLTSFHVSLDVTEKLAEAVKSTGAFLISESGIHLQKDVERVKKAGADGILVGEALMKSSDLSRTMQNFRLAQTTEGKL</sequence>
<feature type="coiled-coil region" evidence="10">
    <location>
        <begin position="19"/>
        <end position="46"/>
    </location>
</feature>
<keyword evidence="6 9" id="KW-0822">Tryptophan biosynthesis</keyword>
<dbReference type="UniPathway" id="UPA00035">
    <property type="reaction ID" value="UER00043"/>
</dbReference>
<dbReference type="STRING" id="1499688.BN000_03749"/>
<dbReference type="Proteomes" id="UP000199087">
    <property type="component" value="Unassembled WGS sequence"/>
</dbReference>
<dbReference type="InterPro" id="IPR011060">
    <property type="entry name" value="RibuloseP-bd_barrel"/>
</dbReference>
<keyword evidence="8 9" id="KW-0456">Lyase</keyword>
<dbReference type="EMBL" id="CVRB01000004">
    <property type="protein sequence ID" value="CRK83758.1"/>
    <property type="molecule type" value="Genomic_DNA"/>
</dbReference>
<dbReference type="HAMAP" id="MF_00134_B">
    <property type="entry name" value="IGPS_B"/>
    <property type="match status" value="1"/>
</dbReference>
<dbReference type="NCBIfam" id="NF001377">
    <property type="entry name" value="PRK00278.2-4"/>
    <property type="match status" value="1"/>
</dbReference>
<evidence type="ECO:0000256" key="5">
    <source>
        <dbReference type="ARBA" id="ARBA00022793"/>
    </source>
</evidence>
<evidence type="ECO:0000256" key="9">
    <source>
        <dbReference type="HAMAP-Rule" id="MF_00134"/>
    </source>
</evidence>
<evidence type="ECO:0000256" key="4">
    <source>
        <dbReference type="ARBA" id="ARBA00022605"/>
    </source>
</evidence>
<organism evidence="12 13">
    <name type="scientific">Neobacillus massiliamazoniensis</name>
    <dbReference type="NCBI Taxonomy" id="1499688"/>
    <lineage>
        <taxon>Bacteria</taxon>
        <taxon>Bacillati</taxon>
        <taxon>Bacillota</taxon>
        <taxon>Bacilli</taxon>
        <taxon>Bacillales</taxon>
        <taxon>Bacillaceae</taxon>
        <taxon>Neobacillus</taxon>
    </lineage>
</organism>
<dbReference type="InterPro" id="IPR013798">
    <property type="entry name" value="Indole-3-glycerol_P_synth_dom"/>
</dbReference>
<evidence type="ECO:0000256" key="2">
    <source>
        <dbReference type="ARBA" id="ARBA00004696"/>
    </source>
</evidence>
<dbReference type="HAMAP" id="MF_00134_A">
    <property type="entry name" value="IGPS_A"/>
    <property type="match status" value="1"/>
</dbReference>
<keyword evidence="12" id="KW-0413">Isomerase</keyword>
<comment type="similarity">
    <text evidence="3 9">Belongs to the TrpC family.</text>
</comment>
<evidence type="ECO:0000256" key="10">
    <source>
        <dbReference type="SAM" id="Coils"/>
    </source>
</evidence>
<comment type="catalytic activity">
    <reaction evidence="1 9">
        <text>1-(2-carboxyphenylamino)-1-deoxy-D-ribulose 5-phosphate + H(+) = (1S,2R)-1-C-(indol-3-yl)glycerol 3-phosphate + CO2 + H2O</text>
        <dbReference type="Rhea" id="RHEA:23476"/>
        <dbReference type="ChEBI" id="CHEBI:15377"/>
        <dbReference type="ChEBI" id="CHEBI:15378"/>
        <dbReference type="ChEBI" id="CHEBI:16526"/>
        <dbReference type="ChEBI" id="CHEBI:58613"/>
        <dbReference type="ChEBI" id="CHEBI:58866"/>
        <dbReference type="EC" id="4.1.1.48"/>
    </reaction>
</comment>
<proteinExistence type="inferred from homology"/>
<dbReference type="AlphaFoldDB" id="A0A0U1P0W8"/>
<dbReference type="RefSeq" id="WP_090636789.1">
    <property type="nucleotide sequence ID" value="NZ_CVRB01000004.1"/>
</dbReference>
<evidence type="ECO:0000313" key="12">
    <source>
        <dbReference type="EMBL" id="CRK83758.1"/>
    </source>
</evidence>
<dbReference type="PROSITE" id="PS00614">
    <property type="entry name" value="IGPS"/>
    <property type="match status" value="1"/>
</dbReference>
<keyword evidence="5 9" id="KW-0210">Decarboxylase</keyword>
<dbReference type="GO" id="GO:0004640">
    <property type="term" value="F:phosphoribosylanthranilate isomerase activity"/>
    <property type="evidence" value="ECO:0007669"/>
    <property type="project" value="TreeGrafter"/>
</dbReference>
<dbReference type="Pfam" id="PF00218">
    <property type="entry name" value="IGPS"/>
    <property type="match status" value="1"/>
</dbReference>
<dbReference type="OrthoDB" id="9804217at2"/>
<dbReference type="SUPFAM" id="SSF51366">
    <property type="entry name" value="Ribulose-phoshate binding barrel"/>
    <property type="match status" value="1"/>
</dbReference>
<dbReference type="GO" id="GO:0004425">
    <property type="term" value="F:indole-3-glycerol-phosphate synthase activity"/>
    <property type="evidence" value="ECO:0007669"/>
    <property type="project" value="UniProtKB-UniRule"/>
</dbReference>
<keyword evidence="4 9" id="KW-0028">Amino-acid biosynthesis</keyword>
<dbReference type="Gene3D" id="3.20.20.70">
    <property type="entry name" value="Aldolase class I"/>
    <property type="match status" value="1"/>
</dbReference>
<evidence type="ECO:0000256" key="1">
    <source>
        <dbReference type="ARBA" id="ARBA00001633"/>
    </source>
</evidence>
<name>A0A0U1P0W8_9BACI</name>
<gene>
    <name evidence="12" type="primary">trp1</name>
    <name evidence="9" type="synonym">trpC</name>
    <name evidence="12" type="ORF">BN000_03749</name>
</gene>
<keyword evidence="13" id="KW-1185">Reference proteome</keyword>